<dbReference type="eggNOG" id="ENOG5032S4Q">
    <property type="taxonomic scope" value="Bacteria"/>
</dbReference>
<protein>
    <submittedName>
        <fullName evidence="1">Uncharacterized protein</fullName>
    </submittedName>
</protein>
<dbReference type="EMBL" id="AEPW01000009">
    <property type="protein sequence ID" value="EFU77674.1"/>
    <property type="molecule type" value="Genomic_DNA"/>
</dbReference>
<name>E6LKL6_9FIRM</name>
<evidence type="ECO:0000313" key="2">
    <source>
        <dbReference type="Proteomes" id="UP000003434"/>
    </source>
</evidence>
<dbReference type="Proteomes" id="UP000003434">
    <property type="component" value="Unassembled WGS sequence"/>
</dbReference>
<proteinExistence type="predicted"/>
<dbReference type="HOGENOM" id="CLU_172580_0_0_9"/>
<evidence type="ECO:0000313" key="1">
    <source>
        <dbReference type="EMBL" id="EFU77674.1"/>
    </source>
</evidence>
<accession>E6LKL6</accession>
<organism evidence="1 2">
    <name type="scientific">Lachnoanaerobaculum saburreum DSM 3986</name>
    <dbReference type="NCBI Taxonomy" id="887325"/>
    <lineage>
        <taxon>Bacteria</taxon>
        <taxon>Bacillati</taxon>
        <taxon>Bacillota</taxon>
        <taxon>Clostridia</taxon>
        <taxon>Lachnospirales</taxon>
        <taxon>Lachnospiraceae</taxon>
        <taxon>Lachnoanaerobaculum</taxon>
    </lineage>
</organism>
<sequence>MMFRLWGRMFKDNRMIKDHVAQDGDYTKDRKTMVFDTIREICHKFDVAEPIWLLPNIDDFAYRGKVRFGADNFIEQIDFDYLEIQIIEE</sequence>
<dbReference type="AlphaFoldDB" id="E6LKL6"/>
<comment type="caution">
    <text evidence="1">The sequence shown here is derived from an EMBL/GenBank/DDBJ whole genome shotgun (WGS) entry which is preliminary data.</text>
</comment>
<reference evidence="1 2" key="1">
    <citation type="submission" date="2010-12" db="EMBL/GenBank/DDBJ databases">
        <authorList>
            <person name="Muzny D."/>
            <person name="Qin X."/>
            <person name="Deng J."/>
            <person name="Jiang H."/>
            <person name="Liu Y."/>
            <person name="Qu J."/>
            <person name="Song X.-Z."/>
            <person name="Zhang L."/>
            <person name="Thornton R."/>
            <person name="Coyle M."/>
            <person name="Francisco L."/>
            <person name="Jackson L."/>
            <person name="Javaid M."/>
            <person name="Korchina V."/>
            <person name="Kovar C."/>
            <person name="Mata R."/>
            <person name="Mathew T."/>
            <person name="Ngo R."/>
            <person name="Nguyen L."/>
            <person name="Nguyen N."/>
            <person name="Okwuonu G."/>
            <person name="Ongeri F."/>
            <person name="Pham C."/>
            <person name="Simmons D."/>
            <person name="Wilczek-Boney K."/>
            <person name="Hale W."/>
            <person name="Jakkamsetti A."/>
            <person name="Pham P."/>
            <person name="Ruth R."/>
            <person name="San Lucas F."/>
            <person name="Warren J."/>
            <person name="Zhang J."/>
            <person name="Zhao Z."/>
            <person name="Zhou C."/>
            <person name="Zhu D."/>
            <person name="Lee S."/>
            <person name="Bess C."/>
            <person name="Blankenburg K."/>
            <person name="Forbes L."/>
            <person name="Fu Q."/>
            <person name="Gubbala S."/>
            <person name="Hirani K."/>
            <person name="Jayaseelan J.C."/>
            <person name="Lara F."/>
            <person name="Munidasa M."/>
            <person name="Palculict T."/>
            <person name="Patil S."/>
            <person name="Pu L.-L."/>
            <person name="Saada N."/>
            <person name="Tang L."/>
            <person name="Weissenberger G."/>
            <person name="Zhu Y."/>
            <person name="Hemphill L."/>
            <person name="Shang Y."/>
            <person name="Youmans B."/>
            <person name="Ayvaz T."/>
            <person name="Ross M."/>
            <person name="Santibanez J."/>
            <person name="Aqrawi P."/>
            <person name="Gross S."/>
            <person name="Joshi V."/>
            <person name="Fowler G."/>
            <person name="Nazareth L."/>
            <person name="Reid J."/>
            <person name="Worley K."/>
            <person name="Petrosino J."/>
            <person name="Highlander S."/>
            <person name="Gibbs R."/>
        </authorList>
    </citation>
    <scope>NUCLEOTIDE SEQUENCE [LARGE SCALE GENOMIC DNA]</scope>
    <source>
        <strain evidence="1 2">DSM 3986</strain>
    </source>
</reference>
<gene>
    <name evidence="1" type="ORF">HMPREF0381_0501</name>
</gene>